<feature type="transmembrane region" description="Helical" evidence="6">
    <location>
        <begin position="272"/>
        <end position="289"/>
    </location>
</feature>
<evidence type="ECO:0000256" key="1">
    <source>
        <dbReference type="ARBA" id="ARBA00004651"/>
    </source>
</evidence>
<dbReference type="PANTHER" id="PTHR32322:SF18">
    <property type="entry name" value="S-ADENOSYLMETHIONINE_S-ADENOSYLHOMOCYSTEINE TRANSPORTER"/>
    <property type="match status" value="1"/>
</dbReference>
<dbReference type="Pfam" id="PF00892">
    <property type="entry name" value="EamA"/>
    <property type="match status" value="2"/>
</dbReference>
<evidence type="ECO:0000256" key="5">
    <source>
        <dbReference type="ARBA" id="ARBA00023136"/>
    </source>
</evidence>
<dbReference type="InterPro" id="IPR000620">
    <property type="entry name" value="EamA_dom"/>
</dbReference>
<comment type="subcellular location">
    <subcellularLocation>
        <location evidence="1">Cell membrane</location>
        <topology evidence="1">Multi-pass membrane protein</topology>
    </subcellularLocation>
</comment>
<reference evidence="8 9" key="1">
    <citation type="submission" date="2018-03" db="EMBL/GenBank/DDBJ databases">
        <title>Cross-interface Injection: A General Nanoliter Liquid Handling Method Applied to Single Cells Genome Amplification Automated Nanoliter Liquid Handling Applied to Single Cell Multiple Displacement Amplification.</title>
        <authorList>
            <person name="Yun J."/>
            <person name="Xu P."/>
            <person name="Xu J."/>
            <person name="Dai X."/>
            <person name="Wang Y."/>
            <person name="Zheng X."/>
            <person name="Cao C."/>
            <person name="Yi Q."/>
            <person name="Zhu Y."/>
            <person name="Wang L."/>
            <person name="Dong Z."/>
            <person name="Huang Y."/>
            <person name="Huang L."/>
            <person name="Du W."/>
        </authorList>
    </citation>
    <scope>NUCLEOTIDE SEQUENCE [LARGE SCALE GENOMIC DNA]</scope>
    <source>
        <strain evidence="8 9">Z-D1-2</strain>
    </source>
</reference>
<evidence type="ECO:0000313" key="8">
    <source>
        <dbReference type="EMBL" id="PTB96509.1"/>
    </source>
</evidence>
<dbReference type="AlphaFoldDB" id="A0A2T4DRQ4"/>
<feature type="transmembrane region" description="Helical" evidence="6">
    <location>
        <begin position="184"/>
        <end position="204"/>
    </location>
</feature>
<dbReference type="Gene3D" id="1.10.3730.20">
    <property type="match status" value="1"/>
</dbReference>
<protein>
    <submittedName>
        <fullName evidence="8">EamA/RhaT family transporter</fullName>
    </submittedName>
</protein>
<name>A0A2T4DRQ4_9BACT</name>
<evidence type="ECO:0000256" key="3">
    <source>
        <dbReference type="ARBA" id="ARBA00022692"/>
    </source>
</evidence>
<dbReference type="InterPro" id="IPR037185">
    <property type="entry name" value="EmrE-like"/>
</dbReference>
<keyword evidence="4 6" id="KW-1133">Transmembrane helix</keyword>
<evidence type="ECO:0000256" key="4">
    <source>
        <dbReference type="ARBA" id="ARBA00022989"/>
    </source>
</evidence>
<feature type="transmembrane region" description="Helical" evidence="6">
    <location>
        <begin position="124"/>
        <end position="141"/>
    </location>
</feature>
<keyword evidence="3 6" id="KW-0812">Transmembrane</keyword>
<keyword evidence="5 6" id="KW-0472">Membrane</keyword>
<dbReference type="Proteomes" id="UP000240608">
    <property type="component" value="Unassembled WGS sequence"/>
</dbReference>
<dbReference type="SUPFAM" id="SSF103481">
    <property type="entry name" value="Multidrug resistance efflux transporter EmrE"/>
    <property type="match status" value="2"/>
</dbReference>
<feature type="transmembrane region" description="Helical" evidence="6">
    <location>
        <begin position="96"/>
        <end position="117"/>
    </location>
</feature>
<feature type="transmembrane region" description="Helical" evidence="6">
    <location>
        <begin position="68"/>
        <end position="90"/>
    </location>
</feature>
<feature type="domain" description="EamA" evidence="7">
    <location>
        <begin position="11"/>
        <end position="140"/>
    </location>
</feature>
<feature type="transmembrane region" description="Helical" evidence="6">
    <location>
        <begin position="37"/>
        <end position="56"/>
    </location>
</feature>
<dbReference type="PANTHER" id="PTHR32322">
    <property type="entry name" value="INNER MEMBRANE TRANSPORTER"/>
    <property type="match status" value="1"/>
</dbReference>
<dbReference type="EMBL" id="PYVU01000048">
    <property type="protein sequence ID" value="PTB96509.1"/>
    <property type="molecule type" value="Genomic_DNA"/>
</dbReference>
<feature type="transmembrane region" description="Helical" evidence="6">
    <location>
        <begin position="7"/>
        <end position="25"/>
    </location>
</feature>
<feature type="transmembrane region" description="Helical" evidence="6">
    <location>
        <begin position="246"/>
        <end position="266"/>
    </location>
</feature>
<proteinExistence type="predicted"/>
<gene>
    <name evidence="8" type="ORF">C9994_07100</name>
</gene>
<dbReference type="GO" id="GO:0005886">
    <property type="term" value="C:plasma membrane"/>
    <property type="evidence" value="ECO:0007669"/>
    <property type="project" value="UniProtKB-SubCell"/>
</dbReference>
<dbReference type="InterPro" id="IPR050638">
    <property type="entry name" value="AA-Vitamin_Transporters"/>
</dbReference>
<accession>A0A2T4DRQ4</accession>
<sequence>MTKNWQIHGTLALVSLIYGANYIIAKGVMPNYMTPNGFILLRASAATLLFWIFHFFTSKERVHDKKDYISFIKCAVFGVAANQLIFFNGLNLGSPVNASIIMTVNPVIVLVISAWFINERITPRKIGGILLGATGVILLILNKEVSVENDSLLGDLFIFLNATFYGIYLVMVKPLMLKYQPITVIKWIFLFGSIMIIPFGFFPLLKTDFSTFTTGIWWSIGYVVIGTTFLAYLLNAMALRHVSSTIVGYYIYLQPLFATAIALSLGLEHFQWNKALFALMIFYGVYLVSKKPSKP</sequence>
<evidence type="ECO:0000313" key="9">
    <source>
        <dbReference type="Proteomes" id="UP000240608"/>
    </source>
</evidence>
<organism evidence="8 9">
    <name type="scientific">Marivirga lumbricoides</name>
    <dbReference type="NCBI Taxonomy" id="1046115"/>
    <lineage>
        <taxon>Bacteria</taxon>
        <taxon>Pseudomonadati</taxon>
        <taxon>Bacteroidota</taxon>
        <taxon>Cytophagia</taxon>
        <taxon>Cytophagales</taxon>
        <taxon>Marivirgaceae</taxon>
        <taxon>Marivirga</taxon>
    </lineage>
</organism>
<feature type="transmembrane region" description="Helical" evidence="6">
    <location>
        <begin position="216"/>
        <end position="234"/>
    </location>
</feature>
<evidence type="ECO:0000256" key="2">
    <source>
        <dbReference type="ARBA" id="ARBA00022475"/>
    </source>
</evidence>
<evidence type="ECO:0000259" key="7">
    <source>
        <dbReference type="Pfam" id="PF00892"/>
    </source>
</evidence>
<keyword evidence="2" id="KW-1003">Cell membrane</keyword>
<evidence type="ECO:0000256" key="6">
    <source>
        <dbReference type="SAM" id="Phobius"/>
    </source>
</evidence>
<comment type="caution">
    <text evidence="8">The sequence shown here is derived from an EMBL/GenBank/DDBJ whole genome shotgun (WGS) entry which is preliminary data.</text>
</comment>
<feature type="transmembrane region" description="Helical" evidence="6">
    <location>
        <begin position="153"/>
        <end position="172"/>
    </location>
</feature>
<feature type="domain" description="EamA" evidence="7">
    <location>
        <begin position="153"/>
        <end position="289"/>
    </location>
</feature>